<reference evidence="13" key="1">
    <citation type="submission" date="2021-11" db="EMBL/GenBank/DDBJ databases">
        <authorList>
            <person name="Herlambang A."/>
            <person name="Guo Y."/>
            <person name="Takashima Y."/>
            <person name="Nishizawa T."/>
        </authorList>
    </citation>
    <scope>NUCLEOTIDE SEQUENCE</scope>
    <source>
        <strain evidence="13">E1425</strain>
    </source>
</reference>
<dbReference type="GO" id="GO:0005524">
    <property type="term" value="F:ATP binding"/>
    <property type="evidence" value="ECO:0007669"/>
    <property type="project" value="UniProtKB-UniRule"/>
</dbReference>
<dbReference type="InterPro" id="IPR023313">
    <property type="entry name" value="UBQ-conjugating_AS"/>
</dbReference>
<dbReference type="Gene3D" id="1.10.8.10">
    <property type="entry name" value="DNA helicase RuvA subunit, C-terminal domain"/>
    <property type="match status" value="1"/>
</dbReference>
<feature type="domain" description="UBA" evidence="11">
    <location>
        <begin position="190"/>
        <end position="234"/>
    </location>
</feature>
<feature type="domain" description="UBC core" evidence="12">
    <location>
        <begin position="3"/>
        <end position="151"/>
    </location>
</feature>
<dbReference type="AlphaFoldDB" id="A0A9P3LYQ6"/>
<proteinExistence type="inferred from homology"/>
<feature type="active site" description="Glycyl thioester intermediate" evidence="8">
    <location>
        <position position="89"/>
    </location>
</feature>
<evidence type="ECO:0000259" key="12">
    <source>
        <dbReference type="PROSITE" id="PS50127"/>
    </source>
</evidence>
<evidence type="ECO:0000256" key="1">
    <source>
        <dbReference type="ARBA" id="ARBA00012486"/>
    </source>
</evidence>
<dbReference type="SUPFAM" id="SSF54495">
    <property type="entry name" value="UBC-like"/>
    <property type="match status" value="1"/>
</dbReference>
<comment type="similarity">
    <text evidence="9">Belongs to the ubiquitin-conjugating enzyme family.</text>
</comment>
<accession>A0A9P3LYQ6</accession>
<dbReference type="SUPFAM" id="SSF46934">
    <property type="entry name" value="UBA-like"/>
    <property type="match status" value="1"/>
</dbReference>
<protein>
    <recommendedName>
        <fullName evidence="6">Ubiquitin-conjugating enzyme E2 1</fullName>
        <ecNumber evidence="1">2.3.2.23</ecNumber>
    </recommendedName>
    <alternativeName>
        <fullName evidence="7">E2 ubiquitin-conjugating enzyme 1</fullName>
    </alternativeName>
</protein>
<evidence type="ECO:0000313" key="14">
    <source>
        <dbReference type="Proteomes" id="UP000827284"/>
    </source>
</evidence>
<keyword evidence="14" id="KW-1185">Reference proteome</keyword>
<evidence type="ECO:0000256" key="4">
    <source>
        <dbReference type="ARBA" id="ARBA00022786"/>
    </source>
</evidence>
<dbReference type="PROSITE" id="PS50127">
    <property type="entry name" value="UBC_2"/>
    <property type="match status" value="1"/>
</dbReference>
<gene>
    <name evidence="13" type="ORF">EMPS_07726</name>
</gene>
<reference evidence="13" key="2">
    <citation type="journal article" date="2022" name="Microbiol. Resour. Announc.">
        <title>Whole-Genome Sequence of Entomortierella parvispora E1425, a Mucoromycotan Fungus Associated with Burkholderiaceae-Related Endosymbiotic Bacteria.</title>
        <authorList>
            <person name="Herlambang A."/>
            <person name="Guo Y."/>
            <person name="Takashima Y."/>
            <person name="Narisawa K."/>
            <person name="Ohta H."/>
            <person name="Nishizawa T."/>
        </authorList>
    </citation>
    <scope>NUCLEOTIDE SEQUENCE</scope>
    <source>
        <strain evidence="13">E1425</strain>
    </source>
</reference>
<name>A0A9P3LYQ6_9FUNG</name>
<evidence type="ECO:0000256" key="10">
    <source>
        <dbReference type="SAM" id="MobiDB-lite"/>
    </source>
</evidence>
<evidence type="ECO:0000256" key="5">
    <source>
        <dbReference type="ARBA" id="ARBA00022840"/>
    </source>
</evidence>
<dbReference type="Gene3D" id="3.10.110.10">
    <property type="entry name" value="Ubiquitin Conjugating Enzyme"/>
    <property type="match status" value="1"/>
</dbReference>
<dbReference type="Proteomes" id="UP000827284">
    <property type="component" value="Unassembled WGS sequence"/>
</dbReference>
<evidence type="ECO:0000256" key="9">
    <source>
        <dbReference type="RuleBase" id="RU362109"/>
    </source>
</evidence>
<organism evidence="13 14">
    <name type="scientific">Entomortierella parvispora</name>
    <dbReference type="NCBI Taxonomy" id="205924"/>
    <lineage>
        <taxon>Eukaryota</taxon>
        <taxon>Fungi</taxon>
        <taxon>Fungi incertae sedis</taxon>
        <taxon>Mucoromycota</taxon>
        <taxon>Mortierellomycotina</taxon>
        <taxon>Mortierellomycetes</taxon>
        <taxon>Mortierellales</taxon>
        <taxon>Mortierellaceae</taxon>
        <taxon>Entomortierella</taxon>
    </lineage>
</organism>
<evidence type="ECO:0000259" key="11">
    <source>
        <dbReference type="PROSITE" id="PS50030"/>
    </source>
</evidence>
<dbReference type="EC" id="2.3.2.23" evidence="1"/>
<dbReference type="PANTHER" id="PTHR24068">
    <property type="entry name" value="UBIQUITIN-CONJUGATING ENZYME E2"/>
    <property type="match status" value="1"/>
</dbReference>
<dbReference type="OrthoDB" id="9993688at2759"/>
<keyword evidence="2" id="KW-0808">Transferase</keyword>
<dbReference type="InterPro" id="IPR015940">
    <property type="entry name" value="UBA"/>
</dbReference>
<evidence type="ECO:0000256" key="6">
    <source>
        <dbReference type="ARBA" id="ARBA00072431"/>
    </source>
</evidence>
<evidence type="ECO:0000256" key="7">
    <source>
        <dbReference type="ARBA" id="ARBA00077197"/>
    </source>
</evidence>
<dbReference type="PROSITE" id="PS50030">
    <property type="entry name" value="UBA"/>
    <property type="match status" value="1"/>
</dbReference>
<dbReference type="PROSITE" id="PS00183">
    <property type="entry name" value="UBC_1"/>
    <property type="match status" value="1"/>
</dbReference>
<sequence length="235" mass="26464">MTQRLRRIQKEITECQRDQASLIQLTLVDEGNMMHLKGRFPGPPDTPYEGGMYQVDVELPDAYPFQPPKVKFETKIYHPNISSQTGAICLDILKQHWSPVMTLSSTLLSVQSMLCTPEPTDPQDAQVASQYLNNYDAFVETAKFWTECYAKPKPGDSTHASSIGHGGANGQDNYQHQPTAPVRPVEPVLSQEEQIKRSKVQDLVEMGFAADRARTYLIRANWKQDVALEELLNDA</sequence>
<dbReference type="CDD" id="cd23800">
    <property type="entry name" value="UBCc_UBE2K"/>
    <property type="match status" value="1"/>
</dbReference>
<dbReference type="Pfam" id="PF00179">
    <property type="entry name" value="UQ_con"/>
    <property type="match status" value="1"/>
</dbReference>
<keyword evidence="4 9" id="KW-0833">Ubl conjugation pathway</keyword>
<dbReference type="InterPro" id="IPR016135">
    <property type="entry name" value="UBQ-conjugating_enzyme/RWD"/>
</dbReference>
<evidence type="ECO:0000256" key="3">
    <source>
        <dbReference type="ARBA" id="ARBA00022741"/>
    </source>
</evidence>
<dbReference type="InterPro" id="IPR009060">
    <property type="entry name" value="UBA-like_sf"/>
</dbReference>
<dbReference type="InterPro" id="IPR000608">
    <property type="entry name" value="UBC"/>
</dbReference>
<evidence type="ECO:0000256" key="8">
    <source>
        <dbReference type="PROSITE-ProRule" id="PRU10133"/>
    </source>
</evidence>
<evidence type="ECO:0000256" key="2">
    <source>
        <dbReference type="ARBA" id="ARBA00022679"/>
    </source>
</evidence>
<evidence type="ECO:0000313" key="13">
    <source>
        <dbReference type="EMBL" id="GJJ75368.1"/>
    </source>
</evidence>
<dbReference type="SMART" id="SM00212">
    <property type="entry name" value="UBCc"/>
    <property type="match status" value="1"/>
</dbReference>
<dbReference type="EMBL" id="BQFW01000010">
    <property type="protein sequence ID" value="GJJ75368.1"/>
    <property type="molecule type" value="Genomic_DNA"/>
</dbReference>
<keyword evidence="5 9" id="KW-0067">ATP-binding</keyword>
<feature type="region of interest" description="Disordered" evidence="10">
    <location>
        <begin position="155"/>
        <end position="181"/>
    </location>
</feature>
<keyword evidence="3 9" id="KW-0547">Nucleotide-binding</keyword>
<dbReference type="FunFam" id="3.10.110.10:FF:000037">
    <property type="entry name" value="ubiquitin-conjugating enzyme E2 27"/>
    <property type="match status" value="1"/>
</dbReference>
<comment type="caution">
    <text evidence="13">The sequence shown here is derived from an EMBL/GenBank/DDBJ whole genome shotgun (WGS) entry which is preliminary data.</text>
</comment>
<dbReference type="GO" id="GO:0061631">
    <property type="term" value="F:ubiquitin conjugating enzyme activity"/>
    <property type="evidence" value="ECO:0007669"/>
    <property type="project" value="UniProtKB-EC"/>
</dbReference>